<keyword evidence="1" id="KW-1133">Transmembrane helix</keyword>
<organism evidence="2 3">
    <name type="scientific">Turnera subulata</name>
    <dbReference type="NCBI Taxonomy" id="218843"/>
    <lineage>
        <taxon>Eukaryota</taxon>
        <taxon>Viridiplantae</taxon>
        <taxon>Streptophyta</taxon>
        <taxon>Embryophyta</taxon>
        <taxon>Tracheophyta</taxon>
        <taxon>Spermatophyta</taxon>
        <taxon>Magnoliopsida</taxon>
        <taxon>eudicotyledons</taxon>
        <taxon>Gunneridae</taxon>
        <taxon>Pentapetalae</taxon>
        <taxon>rosids</taxon>
        <taxon>fabids</taxon>
        <taxon>Malpighiales</taxon>
        <taxon>Passifloraceae</taxon>
        <taxon>Turnera</taxon>
    </lineage>
</organism>
<keyword evidence="3" id="KW-1185">Reference proteome</keyword>
<gene>
    <name evidence="2" type="ORF">Tsubulata_047128</name>
</gene>
<comment type="caution">
    <text evidence="2">The sequence shown here is derived from an EMBL/GenBank/DDBJ whole genome shotgun (WGS) entry which is preliminary data.</text>
</comment>
<accession>A0A9Q0JH40</accession>
<evidence type="ECO:0000313" key="3">
    <source>
        <dbReference type="Proteomes" id="UP001141552"/>
    </source>
</evidence>
<keyword evidence="1" id="KW-0812">Transmembrane</keyword>
<reference evidence="2" key="1">
    <citation type="submission" date="2022-02" db="EMBL/GenBank/DDBJ databases">
        <authorList>
            <person name="Henning P.M."/>
            <person name="McCubbin A.G."/>
            <person name="Shore J.S."/>
        </authorList>
    </citation>
    <scope>NUCLEOTIDE SEQUENCE</scope>
    <source>
        <strain evidence="2">F60SS</strain>
        <tissue evidence="2">Leaves</tissue>
    </source>
</reference>
<dbReference type="AlphaFoldDB" id="A0A9Q0JH40"/>
<dbReference type="Proteomes" id="UP001141552">
    <property type="component" value="Unassembled WGS sequence"/>
</dbReference>
<protein>
    <submittedName>
        <fullName evidence="2">Uncharacterized protein</fullName>
    </submittedName>
</protein>
<name>A0A9Q0JH40_9ROSI</name>
<keyword evidence="1" id="KW-0472">Membrane</keyword>
<dbReference type="EMBL" id="JAKUCV010002921">
    <property type="protein sequence ID" value="KAJ4840902.1"/>
    <property type="molecule type" value="Genomic_DNA"/>
</dbReference>
<dbReference type="OrthoDB" id="5376590at2759"/>
<sequence length="107" mass="11893">MLYELLSGGMVLALSSSSGMILSPMFFFWEIAPRFSDLLASTGIQFFRDRVKLLHPFDHWSSGSSVSGSGGTVLLESGLLIEYDWFQNLGGNDDSGEKRCCSFTKFY</sequence>
<evidence type="ECO:0000256" key="1">
    <source>
        <dbReference type="SAM" id="Phobius"/>
    </source>
</evidence>
<reference evidence="2" key="2">
    <citation type="journal article" date="2023" name="Plants (Basel)">
        <title>Annotation of the Turnera subulata (Passifloraceae) Draft Genome Reveals the S-Locus Evolved after the Divergence of Turneroideae from Passifloroideae in a Stepwise Manner.</title>
        <authorList>
            <person name="Henning P.M."/>
            <person name="Roalson E.H."/>
            <person name="Mir W."/>
            <person name="McCubbin A.G."/>
            <person name="Shore J.S."/>
        </authorList>
    </citation>
    <scope>NUCLEOTIDE SEQUENCE</scope>
    <source>
        <strain evidence="2">F60SS</strain>
    </source>
</reference>
<feature type="transmembrane region" description="Helical" evidence="1">
    <location>
        <begin position="6"/>
        <end position="29"/>
    </location>
</feature>
<proteinExistence type="predicted"/>
<evidence type="ECO:0000313" key="2">
    <source>
        <dbReference type="EMBL" id="KAJ4840902.1"/>
    </source>
</evidence>